<reference evidence="1" key="1">
    <citation type="journal article" date="2020" name="New Phytol.">
        <title>Comparative genomics reveals dynamic genome evolution in host specialist ectomycorrhizal fungi.</title>
        <authorList>
            <person name="Lofgren L.A."/>
            <person name="Nguyen N.H."/>
            <person name="Vilgalys R."/>
            <person name="Ruytinx J."/>
            <person name="Liao H.L."/>
            <person name="Branco S."/>
            <person name="Kuo A."/>
            <person name="LaButti K."/>
            <person name="Lipzen A."/>
            <person name="Andreopoulos W."/>
            <person name="Pangilinan J."/>
            <person name="Riley R."/>
            <person name="Hundley H."/>
            <person name="Na H."/>
            <person name="Barry K."/>
            <person name="Grigoriev I.V."/>
            <person name="Stajich J.E."/>
            <person name="Kennedy P.G."/>
        </authorList>
    </citation>
    <scope>NUCLEOTIDE SEQUENCE</scope>
    <source>
        <strain evidence="1">FC203</strain>
    </source>
</reference>
<gene>
    <name evidence="1" type="ORF">F5891DRAFT_1179870</name>
</gene>
<sequence length="148" mass="16211">MPDLTCLGCGKPVPTQKQLSVHGSQCSKNQALNLMSSIFSAKKRQRSNKSGKNSKQIRIEWEEIIEQGMDDQHGALYHQAPMDISDDGVIFEQLEAIAGPSNIPSPSPPPLVTSKCSGRTVCMPQRFIDYLPGSATHLAHMPPTNQQQ</sequence>
<keyword evidence="2" id="KW-1185">Reference proteome</keyword>
<comment type="caution">
    <text evidence="1">The sequence shown here is derived from an EMBL/GenBank/DDBJ whole genome shotgun (WGS) entry which is preliminary data.</text>
</comment>
<evidence type="ECO:0000313" key="1">
    <source>
        <dbReference type="EMBL" id="KAG1908345.1"/>
    </source>
</evidence>
<evidence type="ECO:0000313" key="2">
    <source>
        <dbReference type="Proteomes" id="UP001195769"/>
    </source>
</evidence>
<protein>
    <submittedName>
        <fullName evidence="1">Uncharacterized protein</fullName>
    </submittedName>
</protein>
<dbReference type="AlphaFoldDB" id="A0AAD4ELK8"/>
<proteinExistence type="predicted"/>
<name>A0AAD4ELK8_9AGAM</name>
<dbReference type="EMBL" id="JABBWK010000001">
    <property type="protein sequence ID" value="KAG1908345.1"/>
    <property type="molecule type" value="Genomic_DNA"/>
</dbReference>
<dbReference type="Proteomes" id="UP001195769">
    <property type="component" value="Unassembled WGS sequence"/>
</dbReference>
<dbReference type="GeneID" id="64660138"/>
<organism evidence="1 2">
    <name type="scientific">Suillus fuscotomentosus</name>
    <dbReference type="NCBI Taxonomy" id="1912939"/>
    <lineage>
        <taxon>Eukaryota</taxon>
        <taxon>Fungi</taxon>
        <taxon>Dikarya</taxon>
        <taxon>Basidiomycota</taxon>
        <taxon>Agaricomycotina</taxon>
        <taxon>Agaricomycetes</taxon>
        <taxon>Agaricomycetidae</taxon>
        <taxon>Boletales</taxon>
        <taxon>Suillineae</taxon>
        <taxon>Suillaceae</taxon>
        <taxon>Suillus</taxon>
    </lineage>
</organism>
<accession>A0AAD4ELK8</accession>
<dbReference type="RefSeq" id="XP_041233920.1">
    <property type="nucleotide sequence ID" value="XM_041365840.1"/>
</dbReference>